<accession>A0A3P8E5Y8</accession>
<keyword evidence="1" id="KW-0479">Metal-binding</keyword>
<dbReference type="GO" id="GO:0016491">
    <property type="term" value="F:oxidoreductase activity"/>
    <property type="evidence" value="ECO:0007669"/>
    <property type="project" value="InterPro"/>
</dbReference>
<dbReference type="PANTHER" id="PTHR11474">
    <property type="entry name" value="TYROSINASE FAMILY MEMBER"/>
    <property type="match status" value="1"/>
</dbReference>
<reference evidence="7" key="2">
    <citation type="submission" date="2019-09" db="UniProtKB">
        <authorList>
            <consortium name="WormBaseParasite"/>
        </authorList>
    </citation>
    <scope>IDENTIFICATION</scope>
</reference>
<evidence type="ECO:0000256" key="2">
    <source>
        <dbReference type="SAM" id="MobiDB-lite"/>
    </source>
</evidence>
<dbReference type="WBParaSite" id="HPBE_0002394401-mRNA-1">
    <property type="protein sequence ID" value="HPBE_0002394401-mRNA-1"/>
    <property type="gene ID" value="HPBE_0002394401"/>
</dbReference>
<dbReference type="InterPro" id="IPR008922">
    <property type="entry name" value="Di-copper_centre_dom_sf"/>
</dbReference>
<reference evidence="5 6" key="1">
    <citation type="submission" date="2018-11" db="EMBL/GenBank/DDBJ databases">
        <authorList>
            <consortium name="Pathogen Informatics"/>
        </authorList>
    </citation>
    <scope>NUCLEOTIDE SEQUENCE [LARGE SCALE GENOMIC DNA]</scope>
</reference>
<proteinExistence type="predicted"/>
<evidence type="ECO:0000256" key="3">
    <source>
        <dbReference type="SAM" id="SignalP"/>
    </source>
</evidence>
<dbReference type="Gene3D" id="1.10.1280.10">
    <property type="entry name" value="Di-copper center containing domain from catechol oxidase"/>
    <property type="match status" value="1"/>
</dbReference>
<dbReference type="AlphaFoldDB" id="A0A183GMM4"/>
<accession>A0A183GMM4</accession>
<feature type="chain" id="PRO_5044552189" evidence="3">
    <location>
        <begin position="16"/>
        <end position="398"/>
    </location>
</feature>
<dbReference type="Pfam" id="PF00264">
    <property type="entry name" value="Tyrosinase"/>
    <property type="match status" value="1"/>
</dbReference>
<dbReference type="EMBL" id="UZAH01035653">
    <property type="protein sequence ID" value="VDP41938.1"/>
    <property type="molecule type" value="Genomic_DNA"/>
</dbReference>
<dbReference type="InterPro" id="IPR050316">
    <property type="entry name" value="Tyrosinase/Hemocyanin"/>
</dbReference>
<evidence type="ECO:0000313" key="7">
    <source>
        <dbReference type="WBParaSite" id="HPBE_0002394401-mRNA-1"/>
    </source>
</evidence>
<name>A0A183GMM4_HELPZ</name>
<keyword evidence="3" id="KW-0732">Signal</keyword>
<keyword evidence="6" id="KW-1185">Reference proteome</keyword>
<dbReference type="PANTHER" id="PTHR11474:SF21">
    <property type="entry name" value="SHKT DOMAIN-CONTAINING PROTEIN"/>
    <property type="match status" value="1"/>
</dbReference>
<feature type="signal peptide" evidence="3">
    <location>
        <begin position="1"/>
        <end position="15"/>
    </location>
</feature>
<dbReference type="PROSITE" id="PS00498">
    <property type="entry name" value="TYROSINASE_2"/>
    <property type="match status" value="1"/>
</dbReference>
<gene>
    <name evidence="5" type="ORF">HPBE_LOCUS23943</name>
</gene>
<feature type="region of interest" description="Disordered" evidence="2">
    <location>
        <begin position="378"/>
        <end position="398"/>
    </location>
</feature>
<dbReference type="Proteomes" id="UP000050761">
    <property type="component" value="Unassembled WGS sequence"/>
</dbReference>
<evidence type="ECO:0000256" key="1">
    <source>
        <dbReference type="ARBA" id="ARBA00022723"/>
    </source>
</evidence>
<sequence length="398" mass="43968">MILLGLLALALVARAQEDPCASAPTEAAKIMCHQLHKWDEQARAQASKKKIALPPGIAAAAAGGRAIAAELAPIASSIYQCMDLPCVCTYLKGNLAPNGDCTLPNKQLLKKAVRKELRMLSDDELRRYYAAVRTLKNSTVVGGAHSGPAFLPWHREFIKRYEFALRQVDPSVTLPYWDSTLESALDRPADSALFSPEMEGGTDAQGMVNSGPFVNFRTLEGRPNIKRAVGAQGAPMKQADIDFVMRQSQVDQVLAFSAPRQGCPYRTDYNCLEYTHGNVHIFVGGDMFDTSTSANDPIFYLHHCFIDFIWEQWRQQRQVQFISGQYSSPVKVLLSLNARKEMSERSLSGDCCVTPRNLGAFQEIVVGLPQLLIECGEGREDGSQSSYDKSIRRGLYQG</sequence>
<dbReference type="InterPro" id="IPR002227">
    <property type="entry name" value="Tyrosinase_Cu-bd"/>
</dbReference>
<evidence type="ECO:0000259" key="4">
    <source>
        <dbReference type="PROSITE" id="PS00498"/>
    </source>
</evidence>
<dbReference type="PRINTS" id="PR00092">
    <property type="entry name" value="TYROSINASE"/>
</dbReference>
<organism evidence="6 7">
    <name type="scientific">Heligmosomoides polygyrus</name>
    <name type="common">Parasitic roundworm</name>
    <dbReference type="NCBI Taxonomy" id="6339"/>
    <lineage>
        <taxon>Eukaryota</taxon>
        <taxon>Metazoa</taxon>
        <taxon>Ecdysozoa</taxon>
        <taxon>Nematoda</taxon>
        <taxon>Chromadorea</taxon>
        <taxon>Rhabditida</taxon>
        <taxon>Rhabditina</taxon>
        <taxon>Rhabditomorpha</taxon>
        <taxon>Strongyloidea</taxon>
        <taxon>Heligmosomidae</taxon>
        <taxon>Heligmosomoides</taxon>
    </lineage>
</organism>
<feature type="domain" description="Tyrosinase copper-binding" evidence="4">
    <location>
        <begin position="296"/>
        <end position="307"/>
    </location>
</feature>
<dbReference type="GO" id="GO:0046872">
    <property type="term" value="F:metal ion binding"/>
    <property type="evidence" value="ECO:0007669"/>
    <property type="project" value="UniProtKB-KW"/>
</dbReference>
<evidence type="ECO:0000313" key="6">
    <source>
        <dbReference type="Proteomes" id="UP000050761"/>
    </source>
</evidence>
<evidence type="ECO:0000313" key="5">
    <source>
        <dbReference type="EMBL" id="VDP41938.1"/>
    </source>
</evidence>
<protein>
    <submittedName>
        <fullName evidence="7">Tyrosinase_Cu-bd domain-containing protein</fullName>
    </submittedName>
</protein>
<dbReference type="SUPFAM" id="SSF48056">
    <property type="entry name" value="Di-copper centre-containing domain"/>
    <property type="match status" value="1"/>
</dbReference>
<dbReference type="OrthoDB" id="6132182at2759"/>